<name>A0A843VK79_COLES</name>
<feature type="non-terminal residue" evidence="2">
    <location>
        <position position="132"/>
    </location>
</feature>
<protein>
    <submittedName>
        <fullName evidence="2">Uncharacterized protein</fullName>
    </submittedName>
</protein>
<reference evidence="2" key="1">
    <citation type="submission" date="2017-07" db="EMBL/GenBank/DDBJ databases">
        <title>Taro Niue Genome Assembly and Annotation.</title>
        <authorList>
            <person name="Atibalentja N."/>
            <person name="Keating K."/>
            <person name="Fields C.J."/>
        </authorList>
    </citation>
    <scope>NUCLEOTIDE SEQUENCE</scope>
    <source>
        <strain evidence="2">Niue_2</strain>
        <tissue evidence="2">Leaf</tissue>
    </source>
</reference>
<dbReference type="EMBL" id="NMUH01002321">
    <property type="protein sequence ID" value="MQL99272.1"/>
    <property type="molecule type" value="Genomic_DNA"/>
</dbReference>
<dbReference type="Proteomes" id="UP000652761">
    <property type="component" value="Unassembled WGS sequence"/>
</dbReference>
<feature type="region of interest" description="Disordered" evidence="1">
    <location>
        <begin position="26"/>
        <end position="132"/>
    </location>
</feature>
<evidence type="ECO:0000313" key="3">
    <source>
        <dbReference type="Proteomes" id="UP000652761"/>
    </source>
</evidence>
<evidence type="ECO:0000313" key="2">
    <source>
        <dbReference type="EMBL" id="MQL99272.1"/>
    </source>
</evidence>
<gene>
    <name evidence="2" type="ORF">Taro_031982</name>
</gene>
<sequence length="132" mass="14619">YLGTILQVKLQLASHTNHNSVTIVPTPGHTSNWSNLDHESQTHELQPLTKHESRRTTPLHGNGLLADQASIQPGQHNIRTTSQPRSHGRKVQLPLHENKSNNCGDQPTPHLQTHNCRSMPGTSRVSGRSTLK</sequence>
<feature type="non-terminal residue" evidence="2">
    <location>
        <position position="1"/>
    </location>
</feature>
<accession>A0A843VK79</accession>
<comment type="caution">
    <text evidence="2">The sequence shown here is derived from an EMBL/GenBank/DDBJ whole genome shotgun (WGS) entry which is preliminary data.</text>
</comment>
<dbReference type="AlphaFoldDB" id="A0A843VK79"/>
<feature type="compositionally biased region" description="Polar residues" evidence="1">
    <location>
        <begin position="100"/>
        <end position="132"/>
    </location>
</feature>
<feature type="compositionally biased region" description="Polar residues" evidence="1">
    <location>
        <begin position="69"/>
        <end position="85"/>
    </location>
</feature>
<proteinExistence type="predicted"/>
<evidence type="ECO:0000256" key="1">
    <source>
        <dbReference type="SAM" id="MobiDB-lite"/>
    </source>
</evidence>
<keyword evidence="3" id="KW-1185">Reference proteome</keyword>
<organism evidence="2 3">
    <name type="scientific">Colocasia esculenta</name>
    <name type="common">Wild taro</name>
    <name type="synonym">Arum esculentum</name>
    <dbReference type="NCBI Taxonomy" id="4460"/>
    <lineage>
        <taxon>Eukaryota</taxon>
        <taxon>Viridiplantae</taxon>
        <taxon>Streptophyta</taxon>
        <taxon>Embryophyta</taxon>
        <taxon>Tracheophyta</taxon>
        <taxon>Spermatophyta</taxon>
        <taxon>Magnoliopsida</taxon>
        <taxon>Liliopsida</taxon>
        <taxon>Araceae</taxon>
        <taxon>Aroideae</taxon>
        <taxon>Colocasieae</taxon>
        <taxon>Colocasia</taxon>
    </lineage>
</organism>
<feature type="compositionally biased region" description="Polar residues" evidence="1">
    <location>
        <begin position="26"/>
        <end position="35"/>
    </location>
</feature>